<feature type="region of interest" description="Disordered" evidence="7">
    <location>
        <begin position="937"/>
        <end position="958"/>
    </location>
</feature>
<evidence type="ECO:0000259" key="8">
    <source>
        <dbReference type="PROSITE" id="PS50035"/>
    </source>
</evidence>
<comment type="similarity">
    <text evidence="1">Belongs to the DNA2/NAM7 helicase family.</text>
</comment>
<keyword evidence="5" id="KW-0067">ATP-binding</keyword>
<sequence length="1020" mass="113284">MTGTQQRPFPVDDLLRAVRLEIAAELRSDGDGEKIPLTAGRRNGSDGEVHEYLFSCQKWKDTFSGEKLLVRLSRSRAPWARAEAARMHDGKILVRTAADLGTRPDNAQLRMDESAGLETLVERLESAGEADGPVNLTTAGWLLGQGRPRIDRCTTPERFVHGYHERPFNPRQRQAIEQALGSDLTFIWGPPGTGKTDVVASIVEGCYRQGMRVLFVAPTKVAVDQALERICDLLSDEEDFDAGLVQRAGDIELASLAGRFGDQINAGRIAARLAAATAAQITRTREMLDAARQDLALHSEAGRLADELRDLRARHDEAARHSTVLHRRTQDGRTSIAEIEQQIRDIGIPSGLRAKRKQARLDALDREHQALRNAVATLDQQLRAALAAQQHLAAETARLEPELAILRARLKEIPAAAPLRDAVERLQQQLSALEQEQSKITEAVRANCRVMGTTVAKAVQSRKLLDSVDAVVIDEAGMVNTPSAWYAAGLAARRVIVAGDFRQLPAVTKASGDKKASPEDRQHAQLWMDRDVFATAGLVDPTGSARQDRRMVCLDTQYRMRPSICELVNVVAYPDAPLRTGRGDRSSLPHSPLIDGPLILVDTAPRHVPGLSGRRNGHKANAVHEAVIHELVRGLQYDEVLPARKWTDLPSGEGPSDRLAVIAPYKDQVKALRSSLSYRFGEQYEGLVDTIHRFQGSQRRLVVIDTVAGAGDRLGYFYEGVGLSSSTCRLLNVALSRAQDHLIVVANTEFLHTNLSPGSEAARMLSHLERHARMLSVDDLVPVRCAADLAGLDEDELARPAFFPADEVLRAVEWDIERAQRSIEIYCAFLDPTPVSRWLRCLTPRIREGIQVTVHTRDQSDDTRKRDLVHELEAAGCLVTVRERMHEKIMIIDDIVLWHGSLNLLANTGPTDLMMRITDPASCQRVRHIVDRARMERPARTWKQTPPGPSSEPSPVSDVRAGDVLDGRLYICVPYGENDEFKRVVRAASMRPVWFNERKLWHVDATIPRHLIQRWLPPSG</sequence>
<dbReference type="Pfam" id="PF13091">
    <property type="entry name" value="PLDc_2"/>
    <property type="match status" value="1"/>
</dbReference>
<keyword evidence="4" id="KW-0347">Helicase</keyword>
<evidence type="ECO:0000313" key="9">
    <source>
        <dbReference type="EMBL" id="GIH87852.1"/>
    </source>
</evidence>
<evidence type="ECO:0000256" key="3">
    <source>
        <dbReference type="ARBA" id="ARBA00022801"/>
    </source>
</evidence>
<dbReference type="Pfam" id="PF13086">
    <property type="entry name" value="AAA_11"/>
    <property type="match status" value="1"/>
</dbReference>
<dbReference type="Gene3D" id="3.30.870.10">
    <property type="entry name" value="Endonuclease Chain A"/>
    <property type="match status" value="1"/>
</dbReference>
<reference evidence="9" key="1">
    <citation type="submission" date="2021-01" db="EMBL/GenBank/DDBJ databases">
        <title>Whole genome shotgun sequence of Planobispora rosea NBRC 15558.</title>
        <authorList>
            <person name="Komaki H."/>
            <person name="Tamura T."/>
        </authorList>
    </citation>
    <scope>NUCLEOTIDE SEQUENCE</scope>
    <source>
        <strain evidence="9">NBRC 15558</strain>
    </source>
</reference>
<keyword evidence="10" id="KW-1185">Reference proteome</keyword>
<dbReference type="CDD" id="cd18808">
    <property type="entry name" value="SF1_C_Upf1"/>
    <property type="match status" value="1"/>
</dbReference>
<evidence type="ECO:0000256" key="4">
    <source>
        <dbReference type="ARBA" id="ARBA00022806"/>
    </source>
</evidence>
<accession>A0A8J3S892</accession>
<dbReference type="PROSITE" id="PS50035">
    <property type="entry name" value="PLD"/>
    <property type="match status" value="1"/>
</dbReference>
<organism evidence="9 10">
    <name type="scientific">Planobispora rosea</name>
    <dbReference type="NCBI Taxonomy" id="35762"/>
    <lineage>
        <taxon>Bacteria</taxon>
        <taxon>Bacillati</taxon>
        <taxon>Actinomycetota</taxon>
        <taxon>Actinomycetes</taxon>
        <taxon>Streptosporangiales</taxon>
        <taxon>Streptosporangiaceae</taxon>
        <taxon>Planobispora</taxon>
    </lineage>
</organism>
<dbReference type="PANTHER" id="PTHR43788:SF8">
    <property type="entry name" value="DNA-BINDING PROTEIN SMUBP-2"/>
    <property type="match status" value="1"/>
</dbReference>
<evidence type="ECO:0000256" key="2">
    <source>
        <dbReference type="ARBA" id="ARBA00022741"/>
    </source>
</evidence>
<dbReference type="InterPro" id="IPR027417">
    <property type="entry name" value="P-loop_NTPase"/>
</dbReference>
<comment type="caution">
    <text evidence="9">The sequence shown here is derived from an EMBL/GenBank/DDBJ whole genome shotgun (WGS) entry which is preliminary data.</text>
</comment>
<evidence type="ECO:0000256" key="7">
    <source>
        <dbReference type="SAM" id="MobiDB-lite"/>
    </source>
</evidence>
<gene>
    <name evidence="9" type="ORF">Pro02_62600</name>
</gene>
<dbReference type="InterPro" id="IPR001736">
    <property type="entry name" value="PLipase_D/transphosphatidylase"/>
</dbReference>
<dbReference type="InterPro" id="IPR041679">
    <property type="entry name" value="DNA2/NAM7-like_C"/>
</dbReference>
<dbReference type="PANTHER" id="PTHR43788">
    <property type="entry name" value="DNA2/NAM7 HELICASE FAMILY MEMBER"/>
    <property type="match status" value="1"/>
</dbReference>
<name>A0A8J3S892_PLARO</name>
<evidence type="ECO:0000256" key="5">
    <source>
        <dbReference type="ARBA" id="ARBA00022840"/>
    </source>
</evidence>
<protein>
    <recommendedName>
        <fullName evidence="8">PLD phosphodiesterase domain-containing protein</fullName>
    </recommendedName>
</protein>
<dbReference type="GO" id="GO:0006793">
    <property type="term" value="P:phosphorus metabolic process"/>
    <property type="evidence" value="ECO:0007669"/>
    <property type="project" value="UniProtKB-ARBA"/>
</dbReference>
<feature type="coiled-coil region" evidence="6">
    <location>
        <begin position="416"/>
        <end position="443"/>
    </location>
</feature>
<keyword evidence="6" id="KW-0175">Coiled coil</keyword>
<dbReference type="GO" id="GO:0016787">
    <property type="term" value="F:hydrolase activity"/>
    <property type="evidence" value="ECO:0007669"/>
    <property type="project" value="UniProtKB-KW"/>
</dbReference>
<dbReference type="AlphaFoldDB" id="A0A8J3S892"/>
<evidence type="ECO:0000256" key="1">
    <source>
        <dbReference type="ARBA" id="ARBA00007913"/>
    </source>
</evidence>
<keyword evidence="2" id="KW-0547">Nucleotide-binding</keyword>
<evidence type="ECO:0000313" key="10">
    <source>
        <dbReference type="Proteomes" id="UP000655044"/>
    </source>
</evidence>
<dbReference type="EMBL" id="BOOI01000068">
    <property type="protein sequence ID" value="GIH87852.1"/>
    <property type="molecule type" value="Genomic_DNA"/>
</dbReference>
<evidence type="ECO:0000256" key="6">
    <source>
        <dbReference type="SAM" id="Coils"/>
    </source>
</evidence>
<dbReference type="InterPro" id="IPR047187">
    <property type="entry name" value="SF1_C_Upf1"/>
</dbReference>
<feature type="domain" description="PLD phosphodiesterase" evidence="8">
    <location>
        <begin position="881"/>
        <end position="908"/>
    </location>
</feature>
<dbReference type="SUPFAM" id="SSF52540">
    <property type="entry name" value="P-loop containing nucleoside triphosphate hydrolases"/>
    <property type="match status" value="1"/>
</dbReference>
<dbReference type="InterPro" id="IPR050534">
    <property type="entry name" value="Coronavir_polyprotein_1ab"/>
</dbReference>
<dbReference type="Gene3D" id="3.40.50.300">
    <property type="entry name" value="P-loop containing nucleotide triphosphate hydrolases"/>
    <property type="match status" value="2"/>
</dbReference>
<keyword evidence="3" id="KW-0378">Hydrolase</keyword>
<feature type="coiled-coil region" evidence="6">
    <location>
        <begin position="354"/>
        <end position="381"/>
    </location>
</feature>
<dbReference type="Pfam" id="PF13087">
    <property type="entry name" value="AAA_12"/>
    <property type="match status" value="1"/>
</dbReference>
<dbReference type="SUPFAM" id="SSF56024">
    <property type="entry name" value="Phospholipase D/nuclease"/>
    <property type="match status" value="1"/>
</dbReference>
<dbReference type="InterPro" id="IPR041677">
    <property type="entry name" value="DNA2/NAM7_AAA_11"/>
</dbReference>
<dbReference type="GO" id="GO:0043139">
    <property type="term" value="F:5'-3' DNA helicase activity"/>
    <property type="evidence" value="ECO:0007669"/>
    <property type="project" value="TreeGrafter"/>
</dbReference>
<dbReference type="GO" id="GO:0005524">
    <property type="term" value="F:ATP binding"/>
    <property type="evidence" value="ECO:0007669"/>
    <property type="project" value="UniProtKB-KW"/>
</dbReference>
<proteinExistence type="inferred from homology"/>
<dbReference type="Proteomes" id="UP000655044">
    <property type="component" value="Unassembled WGS sequence"/>
</dbReference>
<dbReference type="InterPro" id="IPR025202">
    <property type="entry name" value="PLD-like_dom"/>
</dbReference>